<proteinExistence type="predicted"/>
<reference evidence="8" key="1">
    <citation type="submission" date="2022-07" db="EMBL/GenBank/DDBJ databases">
        <title>Draft genome sequence of Zalerion maritima ATCC 34329, a (micro)plastics degrading marine fungus.</title>
        <authorList>
            <person name="Paco A."/>
            <person name="Goncalves M.F.M."/>
            <person name="Rocha-Santos T.A.P."/>
            <person name="Alves A."/>
        </authorList>
    </citation>
    <scope>NUCLEOTIDE SEQUENCE</scope>
    <source>
        <strain evidence="8">ATCC 34329</strain>
    </source>
</reference>
<evidence type="ECO:0000256" key="5">
    <source>
        <dbReference type="ARBA" id="ARBA00022840"/>
    </source>
</evidence>
<accession>A0AAD5WUD5</accession>
<feature type="compositionally biased region" description="Polar residues" evidence="6">
    <location>
        <begin position="162"/>
        <end position="186"/>
    </location>
</feature>
<feature type="compositionally biased region" description="Low complexity" evidence="6">
    <location>
        <begin position="330"/>
        <end position="349"/>
    </location>
</feature>
<feature type="region of interest" description="Disordered" evidence="6">
    <location>
        <begin position="311"/>
        <end position="356"/>
    </location>
</feature>
<dbReference type="EMBL" id="JAKWBI020000084">
    <property type="protein sequence ID" value="KAJ2903320.1"/>
    <property type="molecule type" value="Genomic_DNA"/>
</dbReference>
<dbReference type="GO" id="GO:0005524">
    <property type="term" value="F:ATP binding"/>
    <property type="evidence" value="ECO:0007669"/>
    <property type="project" value="UniProtKB-KW"/>
</dbReference>
<feature type="domain" description="UBC core" evidence="7">
    <location>
        <begin position="1"/>
        <end position="151"/>
    </location>
</feature>
<dbReference type="PROSITE" id="PS50127">
    <property type="entry name" value="UBC_2"/>
    <property type="match status" value="1"/>
</dbReference>
<dbReference type="GO" id="GO:0061631">
    <property type="term" value="F:ubiquitin conjugating enzyme activity"/>
    <property type="evidence" value="ECO:0007669"/>
    <property type="project" value="UniProtKB-EC"/>
</dbReference>
<evidence type="ECO:0000256" key="1">
    <source>
        <dbReference type="ARBA" id="ARBA00012486"/>
    </source>
</evidence>
<evidence type="ECO:0000313" key="9">
    <source>
        <dbReference type="Proteomes" id="UP001201980"/>
    </source>
</evidence>
<dbReference type="Pfam" id="PF00179">
    <property type="entry name" value="UQ_con"/>
    <property type="match status" value="1"/>
</dbReference>
<keyword evidence="3" id="KW-0547">Nucleotide-binding</keyword>
<keyword evidence="2" id="KW-0808">Transferase</keyword>
<dbReference type="Proteomes" id="UP001201980">
    <property type="component" value="Unassembled WGS sequence"/>
</dbReference>
<feature type="compositionally biased region" description="Acidic residues" evidence="6">
    <location>
        <begin position="545"/>
        <end position="558"/>
    </location>
</feature>
<evidence type="ECO:0000256" key="4">
    <source>
        <dbReference type="ARBA" id="ARBA00022786"/>
    </source>
</evidence>
<feature type="region of interest" description="Disordered" evidence="6">
    <location>
        <begin position="483"/>
        <end position="525"/>
    </location>
</feature>
<feature type="region of interest" description="Disordered" evidence="6">
    <location>
        <begin position="400"/>
        <end position="465"/>
    </location>
</feature>
<dbReference type="EC" id="2.3.2.23" evidence="1"/>
<dbReference type="InterPro" id="IPR000608">
    <property type="entry name" value="UBC"/>
</dbReference>
<gene>
    <name evidence="8" type="ORF">MKZ38_010071</name>
</gene>
<keyword evidence="9" id="KW-1185">Reference proteome</keyword>
<dbReference type="SMART" id="SM00212">
    <property type="entry name" value="UBCc"/>
    <property type="match status" value="1"/>
</dbReference>
<feature type="region of interest" description="Disordered" evidence="6">
    <location>
        <begin position="538"/>
        <end position="560"/>
    </location>
</feature>
<feature type="compositionally biased region" description="Polar residues" evidence="6">
    <location>
        <begin position="487"/>
        <end position="498"/>
    </location>
</feature>
<dbReference type="PANTHER" id="PTHR24067">
    <property type="entry name" value="UBIQUITIN-CONJUGATING ENZYME E2"/>
    <property type="match status" value="1"/>
</dbReference>
<feature type="region of interest" description="Disordered" evidence="6">
    <location>
        <begin position="153"/>
        <end position="210"/>
    </location>
</feature>
<comment type="caution">
    <text evidence="8">The sequence shown here is derived from an EMBL/GenBank/DDBJ whole genome shotgun (WGS) entry which is preliminary data.</text>
</comment>
<evidence type="ECO:0000259" key="7">
    <source>
        <dbReference type="PROSITE" id="PS50127"/>
    </source>
</evidence>
<dbReference type="Gene3D" id="3.10.110.10">
    <property type="entry name" value="Ubiquitin Conjugating Enzyme"/>
    <property type="match status" value="1"/>
</dbReference>
<dbReference type="AlphaFoldDB" id="A0AAD5WUD5"/>
<evidence type="ECO:0000256" key="2">
    <source>
        <dbReference type="ARBA" id="ARBA00022679"/>
    </source>
</evidence>
<feature type="compositionally biased region" description="Polar residues" evidence="6">
    <location>
        <begin position="432"/>
        <end position="444"/>
    </location>
</feature>
<name>A0AAD5WUD5_9PEZI</name>
<dbReference type="InterPro" id="IPR016135">
    <property type="entry name" value="UBQ-conjugating_enzyme/RWD"/>
</dbReference>
<keyword evidence="4" id="KW-0833">Ubl conjugation pathway</keyword>
<evidence type="ECO:0000256" key="6">
    <source>
        <dbReference type="SAM" id="MobiDB-lite"/>
    </source>
</evidence>
<sequence length="607" mass="65337">MSGKRIAKEFAECSTEPPEGMTIALPDEGNLKKWHITLAGPKGSVYEGGKFGVVLELPNDYPFKSPSVRFTTHVYHPNITNDEQGSICLAMLKADSWKPASKLRGVLEAVRNLLMEPQPDDPLEARIAEQYRHERGAFDNAAKDYVNRHDHENDKAVETENPENNSNTKTETNAPLKTQNGTQSTGGLVYPGPGDSSTQDGPFLAQGDGDPDKECTKVLYGETLAAAILLASSDDRSTMSAALPSEIQGQGAPRGRTSRLEVGLERPWYALERYDRRTQNVLLSENPVETNGLLKSLPPYYLGQVGLVLSPPDRITGKPPNRSPQGHQGSTTHDSSATASAAAAAHAPTISPMYKDPNKRKLHRLLHNLLVARQLQHPEGMVVWNQDNWEVGQWAPRRGTPAKREECDTGFLTPRTRTPMLGSMVGTPRDATPNTTRGSSSSVRLSPLAAPFQPGSGPEPDAPPRHDYVVHLSAIALAAMNRKGGTRNATAAAKTSTGEEGENTKLAPLPDNTGPSGEGGEDISPVSSSIAVRLPVFGPTPSEGEQAEEEQAVEESRDEIEPPASVFIGARLPFFGPPPLPAPAPAPTFIAARLPLFRSARSNDAET</sequence>
<dbReference type="SUPFAM" id="SSF54495">
    <property type="entry name" value="UBC-like"/>
    <property type="match status" value="1"/>
</dbReference>
<organism evidence="8 9">
    <name type="scientific">Zalerion maritima</name>
    <dbReference type="NCBI Taxonomy" id="339359"/>
    <lineage>
        <taxon>Eukaryota</taxon>
        <taxon>Fungi</taxon>
        <taxon>Dikarya</taxon>
        <taxon>Ascomycota</taxon>
        <taxon>Pezizomycotina</taxon>
        <taxon>Sordariomycetes</taxon>
        <taxon>Lulworthiomycetidae</taxon>
        <taxon>Lulworthiales</taxon>
        <taxon>Lulworthiaceae</taxon>
        <taxon>Zalerion</taxon>
    </lineage>
</organism>
<evidence type="ECO:0000256" key="3">
    <source>
        <dbReference type="ARBA" id="ARBA00022741"/>
    </source>
</evidence>
<keyword evidence="5" id="KW-0067">ATP-binding</keyword>
<dbReference type="FunFam" id="3.10.110.10:FF:000060">
    <property type="entry name" value="Ubiquitin conjugating enzyme (UbcB)"/>
    <property type="match status" value="1"/>
</dbReference>
<protein>
    <recommendedName>
        <fullName evidence="1">E2 ubiquitin-conjugating enzyme</fullName>
        <ecNumber evidence="1">2.3.2.23</ecNumber>
    </recommendedName>
</protein>
<dbReference type="InterPro" id="IPR050113">
    <property type="entry name" value="Ub_conjugating_enzyme"/>
</dbReference>
<evidence type="ECO:0000313" key="8">
    <source>
        <dbReference type="EMBL" id="KAJ2903320.1"/>
    </source>
</evidence>